<keyword evidence="2" id="KW-0227">DNA damage</keyword>
<evidence type="ECO:0000313" key="7">
    <source>
        <dbReference type="Proteomes" id="UP000807353"/>
    </source>
</evidence>
<dbReference type="PANTHER" id="PTHR15321">
    <property type="entry name" value="TUMOR SUPPRESSOR P53-BINDING PROTEIN 1"/>
    <property type="match status" value="1"/>
</dbReference>
<feature type="region of interest" description="Disordered" evidence="4">
    <location>
        <begin position="1064"/>
        <end position="1086"/>
    </location>
</feature>
<feature type="compositionally biased region" description="Pro residues" evidence="4">
    <location>
        <begin position="175"/>
        <end position="185"/>
    </location>
</feature>
<dbReference type="InterPro" id="IPR047249">
    <property type="entry name" value="BRCT_p53bp1-like_rpt1"/>
</dbReference>
<dbReference type="Pfam" id="PF18115">
    <property type="entry name" value="Tudor_3"/>
    <property type="match status" value="1"/>
</dbReference>
<feature type="region of interest" description="Disordered" evidence="4">
    <location>
        <begin position="794"/>
        <end position="858"/>
    </location>
</feature>
<feature type="region of interest" description="Disordered" evidence="4">
    <location>
        <begin position="255"/>
        <end position="281"/>
    </location>
</feature>
<dbReference type="GO" id="GO:0042393">
    <property type="term" value="F:histone binding"/>
    <property type="evidence" value="ECO:0007669"/>
    <property type="project" value="TreeGrafter"/>
</dbReference>
<feature type="compositionally biased region" description="Basic residues" evidence="4">
    <location>
        <begin position="809"/>
        <end position="823"/>
    </location>
</feature>
<feature type="region of interest" description="Disordered" evidence="4">
    <location>
        <begin position="550"/>
        <end position="627"/>
    </location>
</feature>
<feature type="compositionally biased region" description="Acidic residues" evidence="4">
    <location>
        <begin position="674"/>
        <end position="684"/>
    </location>
</feature>
<feature type="compositionally biased region" description="Basic residues" evidence="4">
    <location>
        <begin position="611"/>
        <end position="624"/>
    </location>
</feature>
<evidence type="ECO:0000256" key="3">
    <source>
        <dbReference type="ARBA" id="ARBA00023242"/>
    </source>
</evidence>
<keyword evidence="7" id="KW-1185">Reference proteome</keyword>
<feature type="region of interest" description="Disordered" evidence="4">
    <location>
        <begin position="317"/>
        <end position="382"/>
    </location>
</feature>
<dbReference type="SUPFAM" id="SSF63748">
    <property type="entry name" value="Tudor/PWWP/MBT"/>
    <property type="match status" value="1"/>
</dbReference>
<feature type="region of interest" description="Disordered" evidence="4">
    <location>
        <begin position="1"/>
        <end position="213"/>
    </location>
</feature>
<feature type="compositionally biased region" description="Polar residues" evidence="4">
    <location>
        <begin position="364"/>
        <end position="382"/>
    </location>
</feature>
<evidence type="ECO:0000256" key="2">
    <source>
        <dbReference type="ARBA" id="ARBA00022763"/>
    </source>
</evidence>
<accession>A0A9P6CLI6</accession>
<feature type="compositionally biased region" description="Low complexity" evidence="4">
    <location>
        <begin position="161"/>
        <end position="174"/>
    </location>
</feature>
<feature type="compositionally biased region" description="Basic and acidic residues" evidence="4">
    <location>
        <begin position="39"/>
        <end position="51"/>
    </location>
</feature>
<feature type="domain" description="DNA repair protein Crb2 Tudor" evidence="5">
    <location>
        <begin position="947"/>
        <end position="993"/>
    </location>
</feature>
<feature type="region of interest" description="Disordered" evidence="4">
    <location>
        <begin position="447"/>
        <end position="514"/>
    </location>
</feature>
<dbReference type="CDD" id="cd17745">
    <property type="entry name" value="BRCT_p53bp1_rpt1"/>
    <property type="match status" value="1"/>
</dbReference>
<feature type="region of interest" description="Disordered" evidence="4">
    <location>
        <begin position="642"/>
        <end position="748"/>
    </location>
</feature>
<dbReference type="OrthoDB" id="129353at2759"/>
<feature type="compositionally biased region" description="Polar residues" evidence="4">
    <location>
        <begin position="112"/>
        <end position="121"/>
    </location>
</feature>
<feature type="compositionally biased region" description="Basic and acidic residues" evidence="4">
    <location>
        <begin position="599"/>
        <end position="610"/>
    </location>
</feature>
<protein>
    <recommendedName>
        <fullName evidence="5">DNA repair protein Crb2 Tudor domain-containing protein</fullName>
    </recommendedName>
</protein>
<evidence type="ECO:0000256" key="4">
    <source>
        <dbReference type="SAM" id="MobiDB-lite"/>
    </source>
</evidence>
<dbReference type="GO" id="GO:0045944">
    <property type="term" value="P:positive regulation of transcription by RNA polymerase II"/>
    <property type="evidence" value="ECO:0007669"/>
    <property type="project" value="TreeGrafter"/>
</dbReference>
<evidence type="ECO:0000313" key="6">
    <source>
        <dbReference type="EMBL" id="KAF9464783.1"/>
    </source>
</evidence>
<comment type="caution">
    <text evidence="6">The sequence shown here is derived from an EMBL/GenBank/DDBJ whole genome shotgun (WGS) entry which is preliminary data.</text>
</comment>
<dbReference type="Gene3D" id="2.30.30.140">
    <property type="match status" value="1"/>
</dbReference>
<feature type="compositionally biased region" description="Low complexity" evidence="4">
    <location>
        <begin position="908"/>
        <end position="919"/>
    </location>
</feature>
<dbReference type="GO" id="GO:0000077">
    <property type="term" value="P:DNA damage checkpoint signaling"/>
    <property type="evidence" value="ECO:0007669"/>
    <property type="project" value="TreeGrafter"/>
</dbReference>
<dbReference type="PANTHER" id="PTHR15321:SF3">
    <property type="entry name" value="TP53-BINDING PROTEIN 1"/>
    <property type="match status" value="1"/>
</dbReference>
<dbReference type="SUPFAM" id="SSF52113">
    <property type="entry name" value="BRCT domain"/>
    <property type="match status" value="1"/>
</dbReference>
<dbReference type="Proteomes" id="UP000807353">
    <property type="component" value="Unassembled WGS sequence"/>
</dbReference>
<dbReference type="InterPro" id="IPR047250">
    <property type="entry name" value="BRCT_p53bp1-like_rpt2"/>
</dbReference>
<dbReference type="InterPro" id="IPR041297">
    <property type="entry name" value="Crb2_Tudor"/>
</dbReference>
<evidence type="ECO:0000259" key="5">
    <source>
        <dbReference type="Pfam" id="PF18115"/>
    </source>
</evidence>
<gene>
    <name evidence="6" type="ORF">BDZ94DRAFT_1320898</name>
</gene>
<feature type="compositionally biased region" description="Low complexity" evidence="4">
    <location>
        <begin position="263"/>
        <end position="278"/>
    </location>
</feature>
<dbReference type="Gene3D" id="3.40.50.10190">
    <property type="entry name" value="BRCT domain"/>
    <property type="match status" value="1"/>
</dbReference>
<dbReference type="EMBL" id="MU150252">
    <property type="protein sequence ID" value="KAF9464783.1"/>
    <property type="molecule type" value="Genomic_DNA"/>
</dbReference>
<dbReference type="GO" id="GO:0005634">
    <property type="term" value="C:nucleus"/>
    <property type="evidence" value="ECO:0007669"/>
    <property type="project" value="UniProtKB-SubCell"/>
</dbReference>
<comment type="subcellular location">
    <subcellularLocation>
        <location evidence="1">Nucleus</location>
    </subcellularLocation>
</comment>
<dbReference type="InterPro" id="IPR047252">
    <property type="entry name" value="TP53BP1-like"/>
</dbReference>
<organism evidence="6 7">
    <name type="scientific">Collybia nuda</name>
    <dbReference type="NCBI Taxonomy" id="64659"/>
    <lineage>
        <taxon>Eukaryota</taxon>
        <taxon>Fungi</taxon>
        <taxon>Dikarya</taxon>
        <taxon>Basidiomycota</taxon>
        <taxon>Agaricomycotina</taxon>
        <taxon>Agaricomycetes</taxon>
        <taxon>Agaricomycetidae</taxon>
        <taxon>Agaricales</taxon>
        <taxon>Tricholomatineae</taxon>
        <taxon>Clitocybaceae</taxon>
        <taxon>Collybia</taxon>
    </lineage>
</organism>
<feature type="compositionally biased region" description="Basic and acidic residues" evidence="4">
    <location>
        <begin position="646"/>
        <end position="655"/>
    </location>
</feature>
<sequence length="1368" mass="150032">MNPHDNGSDLEESQATQVLQGLLDPGADSWSPKGSRQTVPKDRSSISKDASDSSPPRNTNIATPHYHFHGLASTQTQAQQHDDIIQPEGGSQKENITANKGNGEEAFDAMGTRSTQVLTSKISRRRSPNDELVGKALSRATKSTGGKAVSFHSPRTSKFIATSAARTTTTATPTHFPPQHPPRTPATPHIGIDQSSQDSFAGGISQDPEQAFLATSKRFEIPLSELERDIDSTGGVMSSYLTSRNERYSSLSEGRVLVAATPSNSGSSQSQSSQPSQSAFMNRHPDYTEVIVEGDGDMSLQSTQESQISSSYERYINGEPDEEPVSLPELQATQPSTQRDEDYHEEDGETNPHWNSEHGGNHISGESNINDNPTASSIPQSRNLLSLVNPKNKWRYQHYQDQAPGLGNVHKQDFGTTLLASNSDNMAAAQPSLETGFGGNMFQSNTPVIGSTNMEATQPSLEEESAQRPHRQSPDLASHRRNLDNAMQVTRSPREDESARMPPGQIPGALAPHRGGALEEIRSLSEDKRSVAHHQVADILFPNNNINTVAETQPSFDDHGTIPPRRRFPKARGYPNPSIKPSSTGGVSDDPMDIVPDSEPLRGESGESSRRSRSPTKSPAKRVLRQISPCLDINHEVRVPNSLRLNHTENEDAGTKAKFKNMQTSTKDVHQSDDGDDNDDDDDIPLAAAKPKSSARVTSLTVARKRGSKGKSREIVGISNNRERSIKSRKLDFDDTPAGGRKGKEKSKNSTIILESVLSNPGPRAPNDCEMPSVLAAKPPAIGHSWEIGVVPSSVPEQDLVDEGPSRSKPTRGRSRGRGRGKGRGGNPITSLPNVAKPVSRPRRKITVNSYAESPDEELEDDLLPYVLNASHGDEDDKTETIIDEYDEPVLESSSLKRKRVGSGSVNPTAKPKTSTKTSVPLVITPTTRAKRLRSVSSSHRGSGSKPTRVFAEWNPDHNYYPGVIHSHFKGSSYSIKFDDNDKDVVDIEKIRAYDLHVGDEVIYQQAGNRSSKVIHVNRFSDNIVSIEMNDGIREVSVKKLKISHKAIKHDWDDRRVSPDSIIPVIKNPNSKIKPNPTPPKASFHSEVSISTIPRNILSKTGIAVTTGAVGKSGIATKIRGNGGTIIDDWGTVILMEGKHTHFNNRWVIEKEEVTLAEDLDLERVFLVADAPNQKAKFLIALALGIPCLSLQWLDDSVKLGIEQPWANYMLPQGFSETLNARPTQQVDIDWGTSVRHLREIMENAVPCKLLKNMSVLCVGAELVPQPKGKTLPNTDGSMQDAHNAVVRIIMSMGARRVEAVNDLRYASAKPTSFDLVVIKEFPFCNDFDSNNTVHWQWVKDSLIASRRIPIPTWEVVEEEEFMQSQET</sequence>
<dbReference type="CDD" id="cd17724">
    <property type="entry name" value="BRCT_p53bp1_rpt2"/>
    <property type="match status" value="1"/>
</dbReference>
<dbReference type="InterPro" id="IPR036420">
    <property type="entry name" value="BRCT_dom_sf"/>
</dbReference>
<name>A0A9P6CLI6_9AGAR</name>
<evidence type="ECO:0000256" key="1">
    <source>
        <dbReference type="ARBA" id="ARBA00004123"/>
    </source>
</evidence>
<feature type="region of interest" description="Disordered" evidence="4">
    <location>
        <begin position="892"/>
        <end position="919"/>
    </location>
</feature>
<feature type="compositionally biased region" description="Polar residues" evidence="4">
    <location>
        <begin position="447"/>
        <end position="460"/>
    </location>
</feature>
<proteinExistence type="predicted"/>
<keyword evidence="3" id="KW-0539">Nucleus</keyword>
<feature type="compositionally biased region" description="Basic and acidic residues" evidence="4">
    <location>
        <begin position="721"/>
        <end position="733"/>
    </location>
</feature>
<reference evidence="6" key="1">
    <citation type="submission" date="2020-11" db="EMBL/GenBank/DDBJ databases">
        <authorList>
            <consortium name="DOE Joint Genome Institute"/>
            <person name="Ahrendt S."/>
            <person name="Riley R."/>
            <person name="Andreopoulos W."/>
            <person name="Labutti K."/>
            <person name="Pangilinan J."/>
            <person name="Ruiz-Duenas F.J."/>
            <person name="Barrasa J.M."/>
            <person name="Sanchez-Garcia M."/>
            <person name="Camarero S."/>
            <person name="Miyauchi S."/>
            <person name="Serrano A."/>
            <person name="Linde D."/>
            <person name="Babiker R."/>
            <person name="Drula E."/>
            <person name="Ayuso-Fernandez I."/>
            <person name="Pacheco R."/>
            <person name="Padilla G."/>
            <person name="Ferreira P."/>
            <person name="Barriuso J."/>
            <person name="Kellner H."/>
            <person name="Castanera R."/>
            <person name="Alfaro M."/>
            <person name="Ramirez L."/>
            <person name="Pisabarro A.G."/>
            <person name="Kuo A."/>
            <person name="Tritt A."/>
            <person name="Lipzen A."/>
            <person name="He G."/>
            <person name="Yan M."/>
            <person name="Ng V."/>
            <person name="Cullen D."/>
            <person name="Martin F."/>
            <person name="Rosso M.-N."/>
            <person name="Henrissat B."/>
            <person name="Hibbett D."/>
            <person name="Martinez A.T."/>
            <person name="Grigoriev I.V."/>
        </authorList>
    </citation>
    <scope>NUCLEOTIDE SEQUENCE</scope>
    <source>
        <strain evidence="6">CBS 247.69</strain>
    </source>
</reference>